<sequence>MATNLAIDDKLLEEARIIGKHATKKAVVNEALTEYIQRRKQAEIIKLFHSVEYDQDYDYKMQRQKK</sequence>
<protein>
    <submittedName>
        <fullName evidence="1">Type II toxin-antitoxin system VapB family antitoxin</fullName>
    </submittedName>
</protein>
<dbReference type="Pfam" id="PF09957">
    <property type="entry name" value="VapB_antitoxin"/>
    <property type="match status" value="1"/>
</dbReference>
<name>A0A831XG74_GEOME</name>
<reference evidence="1" key="1">
    <citation type="journal article" date="2020" name="mSystems">
        <title>Genome- and Community-Level Interaction Insights into Carbon Utilization and Element Cycling Functions of Hydrothermarchaeota in Hydrothermal Sediment.</title>
        <authorList>
            <person name="Zhou Z."/>
            <person name="Liu Y."/>
            <person name="Xu W."/>
            <person name="Pan J."/>
            <person name="Luo Z.H."/>
            <person name="Li M."/>
        </authorList>
    </citation>
    <scope>NUCLEOTIDE SEQUENCE [LARGE SCALE GENOMIC DNA]</scope>
    <source>
        <strain evidence="1">SpSt-349</strain>
    </source>
</reference>
<proteinExistence type="predicted"/>
<dbReference type="AlphaFoldDB" id="A0A831XG74"/>
<accession>A0A831XG74</accession>
<organism evidence="1">
    <name type="scientific">Geobacter metallireducens</name>
    <dbReference type="NCBI Taxonomy" id="28232"/>
    <lineage>
        <taxon>Bacteria</taxon>
        <taxon>Pseudomonadati</taxon>
        <taxon>Thermodesulfobacteriota</taxon>
        <taxon>Desulfuromonadia</taxon>
        <taxon>Geobacterales</taxon>
        <taxon>Geobacteraceae</taxon>
        <taxon>Geobacter</taxon>
    </lineage>
</organism>
<evidence type="ECO:0000313" key="1">
    <source>
        <dbReference type="EMBL" id="HEN43060.1"/>
    </source>
</evidence>
<comment type="caution">
    <text evidence="1">The sequence shown here is derived from an EMBL/GenBank/DDBJ whole genome shotgun (WGS) entry which is preliminary data.</text>
</comment>
<dbReference type="InterPro" id="IPR019239">
    <property type="entry name" value="VapB_antitoxin"/>
</dbReference>
<gene>
    <name evidence="1" type="ORF">ENQ87_11965</name>
</gene>
<dbReference type="EMBL" id="DSOV01000053">
    <property type="protein sequence ID" value="HEN43060.1"/>
    <property type="molecule type" value="Genomic_DNA"/>
</dbReference>